<evidence type="ECO:0000313" key="4">
    <source>
        <dbReference type="Proteomes" id="UP000258613"/>
    </source>
</evidence>
<dbReference type="InterPro" id="IPR055755">
    <property type="entry name" value="DUF7331"/>
</dbReference>
<reference evidence="5" key="1">
    <citation type="submission" date="2017-10" db="EMBL/GenBank/DDBJ databases">
        <title>Phenotypic and genomic properties of facultatively anaerobic sulfur-reducing natronoarchaea from hypersaline soda lakes.</title>
        <authorList>
            <person name="Sorokin D.Y."/>
            <person name="Kublanov I.V."/>
            <person name="Roman P."/>
            <person name="Sinninghe Damste J.S."/>
            <person name="Golyshin P.N."/>
            <person name="Rojo D."/>
            <person name="Ciordia S."/>
            <person name="Mena Md.C."/>
            <person name="Ferrer M."/>
            <person name="Messina E."/>
            <person name="Smedile F."/>
            <person name="La Spada G."/>
            <person name="La Cono V."/>
            <person name="Yakimov M.M."/>
        </authorList>
    </citation>
    <scope>NUCLEOTIDE SEQUENCE [LARGE SCALE GENOMIC DNA]</scope>
    <source>
        <strain evidence="5">AArc1</strain>
    </source>
</reference>
<reference evidence="3" key="3">
    <citation type="journal article" date="2019" name="Int. J. Syst. Evol. Microbiol.">
        <title>Natronolimnobius sulfurireducens sp. nov. and Halalkaliarchaeum desulfuricum gen. nov., sp. nov., the first sulfur-respiring alkaliphilic haloarchaea from hypersaline alkaline lakes.</title>
        <authorList>
            <person name="Sorokin D.Y."/>
            <person name="Yakimov M."/>
            <person name="Messina E."/>
            <person name="Merkel A.Y."/>
            <person name="Bale N.J."/>
            <person name="Sinninghe Damste J.S."/>
        </authorList>
    </citation>
    <scope>NUCLEOTIDE SEQUENCE</scope>
    <source>
        <strain evidence="3">AArc-Mg</strain>
        <strain evidence="2">AArc1</strain>
    </source>
</reference>
<proteinExistence type="predicted"/>
<dbReference type="EMBL" id="CP027033">
    <property type="protein sequence ID" value="AXR81161.1"/>
    <property type="molecule type" value="Genomic_DNA"/>
</dbReference>
<accession>A0A346PNR6</accession>
<reference evidence="4" key="2">
    <citation type="submission" date="2018-02" db="EMBL/GenBank/DDBJ databases">
        <title>Phenotypic and genomic properties of facultatively anaerobic sulfur-reducing natronoarchaea from hypersaline soda lakes.</title>
        <authorList>
            <person name="Sorokin D.Y."/>
            <person name="Kublanov I.V."/>
            <person name="Roman P."/>
            <person name="Sinninghe Damste J.S."/>
            <person name="Golyshin P.N."/>
            <person name="Rojo D."/>
            <person name="Ciordia S."/>
            <person name="Mena M.D.C."/>
            <person name="Ferrer M."/>
            <person name="Messina E."/>
            <person name="Smedile F."/>
            <person name="La Spada G."/>
            <person name="La Cono V."/>
            <person name="Yakimov M.M."/>
        </authorList>
    </citation>
    <scope>NUCLEOTIDE SEQUENCE [LARGE SCALE GENOMIC DNA]</scope>
    <source>
        <strain evidence="4">AArc-Mg</strain>
    </source>
</reference>
<evidence type="ECO:0000313" key="2">
    <source>
        <dbReference type="EMBL" id="AXR78792.1"/>
    </source>
</evidence>
<evidence type="ECO:0000313" key="3">
    <source>
        <dbReference type="EMBL" id="AXR81161.1"/>
    </source>
</evidence>
<feature type="region of interest" description="Disordered" evidence="1">
    <location>
        <begin position="1"/>
        <end position="29"/>
    </location>
</feature>
<dbReference type="KEGG" id="nag:AArcMg_1145"/>
<evidence type="ECO:0000313" key="5">
    <source>
        <dbReference type="Proteomes" id="UP000258707"/>
    </source>
</evidence>
<dbReference type="EMBL" id="CP024047">
    <property type="protein sequence ID" value="AXR78792.1"/>
    <property type="molecule type" value="Genomic_DNA"/>
</dbReference>
<dbReference type="KEGG" id="nan:AArc1_2477"/>
<sequence>MIGVSTLNDDDKQDGERESTAPEDPQLIESYETDECVVFYDAYNPLAWVETSRPLTLDECA</sequence>
<dbReference type="Proteomes" id="UP000258707">
    <property type="component" value="Chromosome"/>
</dbReference>
<dbReference type="GeneID" id="58747227"/>
<dbReference type="Pfam" id="PF24018">
    <property type="entry name" value="DUF7331"/>
    <property type="match status" value="1"/>
</dbReference>
<evidence type="ECO:0000256" key="1">
    <source>
        <dbReference type="SAM" id="MobiDB-lite"/>
    </source>
</evidence>
<accession>A0A346PGZ7</accession>
<name>A0A346PNR6_9EURY</name>
<dbReference type="Proteomes" id="UP000258613">
    <property type="component" value="Chromosome"/>
</dbReference>
<gene>
    <name evidence="2" type="ORF">AArc1_2477</name>
    <name evidence="3" type="ORF">AArcMg_1145</name>
</gene>
<dbReference type="RefSeq" id="WP_117364821.1">
    <property type="nucleotide sequence ID" value="NZ_CP024047.1"/>
</dbReference>
<protein>
    <submittedName>
        <fullName evidence="3">Uncharacterized protein</fullName>
    </submittedName>
</protein>
<dbReference type="AlphaFoldDB" id="A0A346PNR6"/>
<organism evidence="3 4">
    <name type="scientific">Natrarchaeobaculum sulfurireducens</name>
    <dbReference type="NCBI Taxonomy" id="2044521"/>
    <lineage>
        <taxon>Archaea</taxon>
        <taxon>Methanobacteriati</taxon>
        <taxon>Methanobacteriota</taxon>
        <taxon>Stenosarchaea group</taxon>
        <taxon>Halobacteria</taxon>
        <taxon>Halobacteriales</taxon>
        <taxon>Natrialbaceae</taxon>
        <taxon>Natrarchaeobaculum</taxon>
    </lineage>
</organism>
<keyword evidence="4" id="KW-1185">Reference proteome</keyword>